<keyword evidence="10" id="KW-1185">Reference proteome</keyword>
<dbReference type="AlphaFoldDB" id="A0A9Q0KF62"/>
<evidence type="ECO:0000313" key="10">
    <source>
        <dbReference type="Proteomes" id="UP001141806"/>
    </source>
</evidence>
<proteinExistence type="predicted"/>
<evidence type="ECO:0000256" key="3">
    <source>
        <dbReference type="ARBA" id="ARBA00022840"/>
    </source>
</evidence>
<dbReference type="GO" id="GO:0005634">
    <property type="term" value="C:nucleus"/>
    <property type="evidence" value="ECO:0007669"/>
    <property type="project" value="UniProtKB-SubCell"/>
</dbReference>
<dbReference type="InterPro" id="IPR015300">
    <property type="entry name" value="DNA-bd_pseudobarrel_sf"/>
</dbReference>
<keyword evidence="2" id="KW-0547">Nucleotide-binding</keyword>
<organism evidence="9 10">
    <name type="scientific">Protea cynaroides</name>
    <dbReference type="NCBI Taxonomy" id="273540"/>
    <lineage>
        <taxon>Eukaryota</taxon>
        <taxon>Viridiplantae</taxon>
        <taxon>Streptophyta</taxon>
        <taxon>Embryophyta</taxon>
        <taxon>Tracheophyta</taxon>
        <taxon>Spermatophyta</taxon>
        <taxon>Magnoliopsida</taxon>
        <taxon>Proteales</taxon>
        <taxon>Proteaceae</taxon>
        <taxon>Protea</taxon>
    </lineage>
</organism>
<dbReference type="InterPro" id="IPR044800">
    <property type="entry name" value="LEC2-like"/>
</dbReference>
<dbReference type="Gene3D" id="2.40.330.10">
    <property type="entry name" value="DNA-binding pseudobarrel domain"/>
    <property type="match status" value="1"/>
</dbReference>
<evidence type="ECO:0000256" key="5">
    <source>
        <dbReference type="ARBA" id="ARBA00023125"/>
    </source>
</evidence>
<dbReference type="GO" id="GO:0140662">
    <property type="term" value="F:ATP-dependent protein folding chaperone"/>
    <property type="evidence" value="ECO:0007669"/>
    <property type="project" value="InterPro"/>
</dbReference>
<dbReference type="OrthoDB" id="757982at2759"/>
<evidence type="ECO:0000256" key="8">
    <source>
        <dbReference type="SAM" id="MobiDB-lite"/>
    </source>
</evidence>
<dbReference type="Proteomes" id="UP001141806">
    <property type="component" value="Unassembled WGS sequence"/>
</dbReference>
<keyword evidence="3" id="KW-0067">ATP-binding</keyword>
<dbReference type="GO" id="GO:0005524">
    <property type="term" value="F:ATP binding"/>
    <property type="evidence" value="ECO:0007669"/>
    <property type="project" value="UniProtKB-KW"/>
</dbReference>
<dbReference type="SUPFAM" id="SSF101936">
    <property type="entry name" value="DNA-binding pseudobarrel domain"/>
    <property type="match status" value="1"/>
</dbReference>
<evidence type="ECO:0000256" key="7">
    <source>
        <dbReference type="ARBA" id="ARBA00023242"/>
    </source>
</evidence>
<dbReference type="PANTHER" id="PTHR31140">
    <property type="entry name" value="B3 DOMAIN-CONTAINING TRANSCRIPTION FACTOR ABI3"/>
    <property type="match status" value="1"/>
</dbReference>
<dbReference type="Pfam" id="PF00012">
    <property type="entry name" value="HSP70"/>
    <property type="match status" value="1"/>
</dbReference>
<dbReference type="GO" id="GO:0003677">
    <property type="term" value="F:DNA binding"/>
    <property type="evidence" value="ECO:0007669"/>
    <property type="project" value="UniProtKB-KW"/>
</dbReference>
<sequence>MDEAEILESGGGQDRDLWLDRDPADFGVDDSSIFYSDNFPSLPDFPCISSSSSSLSSSSSSMTWNTAMEIPPLFDPQIDVDCSNVMQELGDMDLLDTNNMWEEQQEQKQRQEEGPQDEGSSEDLGTVFLEWLKSNKESISAEDLRSITLKKSTVECAARRLGGGKEGMTQLLKLILQWVQNHHLHKRRMRAGGVLDVSGSPSPNPNPTLVSPDSHLCFSPSMPWIPHQTPFYADPTAGFPPMLAYMGDPAFAYGFPMIDTRATWSPPHFSLYNSYRDQQLTTAPPPPPPPFGSGSCGNHYLCGTQMLQERGERVRKIGSLATKEARKKRMARQKRFLSHHQRQHATLASDANCTTSSQLAKPGGNCVFWPSTASVAVMPSDVVSPSSDPPPLQPHHQRQFTSERHQEKNLRFLLQKVLKQSDVGTLGRIVLPKKEAEMHLPELESRDGISILVEDIGTSRIWNMRYRDRPLRMPEQFQGLMMRIINEPNAVAIAYGLDKISTMRRSSILAVEHFVSLLMNEEGNFEVKASAETPILVAKTSTTASSITLYQSSDGRTRRTSASMPEL</sequence>
<evidence type="ECO:0000256" key="1">
    <source>
        <dbReference type="ARBA" id="ARBA00004123"/>
    </source>
</evidence>
<gene>
    <name evidence="9" type="ORF">NE237_016214</name>
</gene>
<keyword evidence="6" id="KW-0804">Transcription</keyword>
<dbReference type="GO" id="GO:0003700">
    <property type="term" value="F:DNA-binding transcription factor activity"/>
    <property type="evidence" value="ECO:0007669"/>
    <property type="project" value="InterPro"/>
</dbReference>
<feature type="region of interest" description="Disordered" evidence="8">
    <location>
        <begin position="103"/>
        <end position="122"/>
    </location>
</feature>
<evidence type="ECO:0000256" key="6">
    <source>
        <dbReference type="ARBA" id="ARBA00023163"/>
    </source>
</evidence>
<reference evidence="9" key="1">
    <citation type="journal article" date="2023" name="Plant J.">
        <title>The genome of the king protea, Protea cynaroides.</title>
        <authorList>
            <person name="Chang J."/>
            <person name="Duong T.A."/>
            <person name="Schoeman C."/>
            <person name="Ma X."/>
            <person name="Roodt D."/>
            <person name="Barker N."/>
            <person name="Li Z."/>
            <person name="Van de Peer Y."/>
            <person name="Mizrachi E."/>
        </authorList>
    </citation>
    <scope>NUCLEOTIDE SEQUENCE</scope>
    <source>
        <tissue evidence="9">Young leaves</tissue>
    </source>
</reference>
<dbReference type="EMBL" id="JAMYWD010000006">
    <property type="protein sequence ID" value="KAJ4969513.1"/>
    <property type="molecule type" value="Genomic_DNA"/>
</dbReference>
<feature type="region of interest" description="Disordered" evidence="8">
    <location>
        <begin position="380"/>
        <end position="405"/>
    </location>
</feature>
<protein>
    <submittedName>
        <fullName evidence="9">Uncharacterized protein</fullName>
    </submittedName>
</protein>
<name>A0A9Q0KF62_9MAGN</name>
<dbReference type="InterPro" id="IPR013126">
    <property type="entry name" value="Hsp_70_fam"/>
</dbReference>
<accession>A0A9Q0KF62</accession>
<evidence type="ECO:0000256" key="4">
    <source>
        <dbReference type="ARBA" id="ARBA00023015"/>
    </source>
</evidence>
<keyword evidence="5" id="KW-0238">DNA-binding</keyword>
<keyword evidence="4" id="KW-0805">Transcription regulation</keyword>
<evidence type="ECO:0000313" key="9">
    <source>
        <dbReference type="EMBL" id="KAJ4969513.1"/>
    </source>
</evidence>
<comment type="caution">
    <text evidence="9">The sequence shown here is derived from an EMBL/GenBank/DDBJ whole genome shotgun (WGS) entry which is preliminary data.</text>
</comment>
<keyword evidence="7" id="KW-0539">Nucleus</keyword>
<comment type="subcellular location">
    <subcellularLocation>
        <location evidence="1">Nucleus</location>
    </subcellularLocation>
</comment>
<dbReference type="PANTHER" id="PTHR31140:SF81">
    <property type="entry name" value="B3 DOMAIN-CONTAINING TRANSCRIPTION FACTOR ABI3"/>
    <property type="match status" value="1"/>
</dbReference>
<evidence type="ECO:0000256" key="2">
    <source>
        <dbReference type="ARBA" id="ARBA00022741"/>
    </source>
</evidence>